<feature type="transmembrane region" description="Helical" evidence="7">
    <location>
        <begin position="42"/>
        <end position="61"/>
    </location>
</feature>
<keyword evidence="10" id="KW-1185">Reference proteome</keyword>
<evidence type="ECO:0000256" key="6">
    <source>
        <dbReference type="ARBA" id="ARBA00023306"/>
    </source>
</evidence>
<evidence type="ECO:0000256" key="4">
    <source>
        <dbReference type="ARBA" id="ARBA00022989"/>
    </source>
</evidence>
<protein>
    <recommendedName>
        <fullName evidence="7">Cell division protein CrgA</fullName>
    </recommendedName>
</protein>
<dbReference type="Proteomes" id="UP000756387">
    <property type="component" value="Unassembled WGS sequence"/>
</dbReference>
<evidence type="ECO:0000256" key="8">
    <source>
        <dbReference type="SAM" id="MobiDB-lite"/>
    </source>
</evidence>
<comment type="similarity">
    <text evidence="7">Belongs to the CrgA family.</text>
</comment>
<comment type="function">
    <text evidence="7">Involved in cell division.</text>
</comment>
<evidence type="ECO:0000256" key="7">
    <source>
        <dbReference type="HAMAP-Rule" id="MF_00631"/>
    </source>
</evidence>
<feature type="compositionally biased region" description="Basic residues" evidence="8">
    <location>
        <begin position="1"/>
        <end position="24"/>
    </location>
</feature>
<reference evidence="9 10" key="1">
    <citation type="submission" date="2020-10" db="EMBL/GenBank/DDBJ databases">
        <title>Nocardioides sp. isolated from sludge.</title>
        <authorList>
            <person name="Zhang X."/>
        </authorList>
    </citation>
    <scope>NUCLEOTIDE SEQUENCE [LARGE SCALE GENOMIC DNA]</scope>
    <source>
        <strain evidence="9 10">Y6</strain>
    </source>
</reference>
<dbReference type="GO" id="GO:0051301">
    <property type="term" value="P:cell division"/>
    <property type="evidence" value="ECO:0007669"/>
    <property type="project" value="UniProtKB-KW"/>
</dbReference>
<evidence type="ECO:0000256" key="3">
    <source>
        <dbReference type="ARBA" id="ARBA00022692"/>
    </source>
</evidence>
<keyword evidence="5 7" id="KW-0472">Membrane</keyword>
<dbReference type="EMBL" id="JADCSA010000006">
    <property type="protein sequence ID" value="MBE7324487.1"/>
    <property type="molecule type" value="Genomic_DNA"/>
</dbReference>
<organism evidence="9 10">
    <name type="scientific">Nocardioides malaquae</name>
    <dbReference type="NCBI Taxonomy" id="2773426"/>
    <lineage>
        <taxon>Bacteria</taxon>
        <taxon>Bacillati</taxon>
        <taxon>Actinomycetota</taxon>
        <taxon>Actinomycetes</taxon>
        <taxon>Propionibacteriales</taxon>
        <taxon>Nocardioidaceae</taxon>
        <taxon>Nocardioides</taxon>
    </lineage>
</organism>
<feature type="transmembrane region" description="Helical" evidence="7">
    <location>
        <begin position="152"/>
        <end position="170"/>
    </location>
</feature>
<keyword evidence="3 7" id="KW-0812">Transmembrane</keyword>
<accession>A0ABR9RSC6</accession>
<name>A0ABR9RSC6_9ACTN</name>
<keyword evidence="2 7" id="KW-0132">Cell division</keyword>
<evidence type="ECO:0000313" key="9">
    <source>
        <dbReference type="EMBL" id="MBE7324487.1"/>
    </source>
</evidence>
<evidence type="ECO:0000313" key="10">
    <source>
        <dbReference type="Proteomes" id="UP000756387"/>
    </source>
</evidence>
<feature type="region of interest" description="Disordered" evidence="8">
    <location>
        <begin position="1"/>
        <end position="27"/>
    </location>
</feature>
<feature type="transmembrane region" description="Helical" evidence="7">
    <location>
        <begin position="116"/>
        <end position="137"/>
    </location>
</feature>
<evidence type="ECO:0000256" key="1">
    <source>
        <dbReference type="ARBA" id="ARBA00022475"/>
    </source>
</evidence>
<evidence type="ECO:0000256" key="5">
    <source>
        <dbReference type="ARBA" id="ARBA00023136"/>
    </source>
</evidence>
<evidence type="ECO:0000256" key="2">
    <source>
        <dbReference type="ARBA" id="ARBA00022618"/>
    </source>
</evidence>
<comment type="caution">
    <text evidence="7">Lacks conserved residue(s) required for the propagation of feature annotation.</text>
</comment>
<dbReference type="HAMAP" id="MF_00631">
    <property type="entry name" value="CrgA"/>
    <property type="match status" value="1"/>
</dbReference>
<comment type="caution">
    <text evidence="9">The sequence shown here is derived from an EMBL/GenBank/DDBJ whole genome shotgun (WGS) entry which is preliminary data.</text>
</comment>
<dbReference type="Pfam" id="PF06781">
    <property type="entry name" value="CrgA"/>
    <property type="match status" value="2"/>
</dbReference>
<dbReference type="InterPro" id="IPR009619">
    <property type="entry name" value="CrgA"/>
</dbReference>
<keyword evidence="1 7" id="KW-1003">Cell membrane</keyword>
<gene>
    <name evidence="7" type="primary">crgA</name>
    <name evidence="9" type="ORF">IEQ44_07460</name>
</gene>
<feature type="transmembrane region" description="Helical" evidence="7">
    <location>
        <begin position="86"/>
        <end position="104"/>
    </location>
</feature>
<comment type="subcellular location">
    <subcellularLocation>
        <location evidence="7">Cell membrane</location>
        <topology evidence="7">Multi-pass membrane protein</topology>
    </subcellularLocation>
</comment>
<keyword evidence="6 7" id="KW-0131">Cell cycle</keyword>
<keyword evidence="4 7" id="KW-1133">Transmembrane helix</keyword>
<sequence length="174" mass="19162">MPTQSRGRRHTRTHPRSHPVSKPKAHNESLALEKEKIFSVRFIVAIVLLVAGIAWIAYYYTGVRPDPTVFPPEDPSGPKAIGDLGMWNYTIGFALILVGLMVAAHPSTPAGRGRGVVIGMLGCFLIGLLWICTFYVFSGEKLNDIWVLNDLGNYNLLVGIGFMAAGFAYATRWE</sequence>
<proteinExistence type="inferred from homology"/>